<feature type="transmembrane region" description="Helical" evidence="1">
    <location>
        <begin position="58"/>
        <end position="77"/>
    </location>
</feature>
<dbReference type="EMBL" id="SGWW01000002">
    <property type="protein sequence ID" value="RZS57621.1"/>
    <property type="molecule type" value="Genomic_DNA"/>
</dbReference>
<dbReference type="Proteomes" id="UP000293519">
    <property type="component" value="Unassembled WGS sequence"/>
</dbReference>
<feature type="transmembrane region" description="Helical" evidence="1">
    <location>
        <begin position="150"/>
        <end position="169"/>
    </location>
</feature>
<evidence type="ECO:0008006" key="4">
    <source>
        <dbReference type="Google" id="ProtNLM"/>
    </source>
</evidence>
<reference evidence="2 3" key="1">
    <citation type="journal article" date="2015" name="Stand. Genomic Sci.">
        <title>Genomic Encyclopedia of Bacterial and Archaeal Type Strains, Phase III: the genomes of soil and plant-associated and newly described type strains.</title>
        <authorList>
            <person name="Whitman W.B."/>
            <person name="Woyke T."/>
            <person name="Klenk H.P."/>
            <person name="Zhou Y."/>
            <person name="Lilburn T.G."/>
            <person name="Beck B.J."/>
            <person name="De Vos P."/>
            <person name="Vandamme P."/>
            <person name="Eisen J.A."/>
            <person name="Garrity G."/>
            <person name="Hugenholtz P."/>
            <person name="Kyrpides N.C."/>
        </authorList>
    </citation>
    <scope>NUCLEOTIDE SEQUENCE [LARGE SCALE GENOMIC DNA]</scope>
    <source>
        <strain evidence="2 3">CV2</strain>
    </source>
</reference>
<protein>
    <recommendedName>
        <fullName evidence="4">FAR-17a/AIG1-like protein</fullName>
    </recommendedName>
</protein>
<proteinExistence type="predicted"/>
<feature type="transmembrane region" description="Helical" evidence="1">
    <location>
        <begin position="89"/>
        <end position="112"/>
    </location>
</feature>
<accession>A0A4Q7LT13</accession>
<keyword evidence="1" id="KW-1133">Transmembrane helix</keyword>
<keyword evidence="1" id="KW-0472">Membrane</keyword>
<comment type="caution">
    <text evidence="2">The sequence shown here is derived from an EMBL/GenBank/DDBJ whole genome shotgun (WGS) entry which is preliminary data.</text>
</comment>
<dbReference type="AlphaFoldDB" id="A0A4Q7LT13"/>
<keyword evidence="1" id="KW-0812">Transmembrane</keyword>
<dbReference type="NCBIfam" id="NF038065">
    <property type="entry name" value="Pr6Pr"/>
    <property type="match status" value="1"/>
</dbReference>
<keyword evidence="3" id="KW-1185">Reference proteome</keyword>
<sequence length="224" mass="23118">MAAFVVSRSISGTMARVLSSPTVRLARAALGAGGLAILAADLAGTLRASGGIDLGNYLGQFTILSVAFTSILMLLGAARGRDGRAGVHLRAMAVTGLGVAAVLHATLLGGTAGPSGELVNQLLHTVFPLLALMEWALVRSSRSVRWVTPLMGLAFPVVFLAGTLVRGALVDWYPYEFVDPGAQGGYAGLVGSLAIVLVAFLTVGAVVAVIGMLRDRVRARRVVR</sequence>
<feature type="transmembrane region" description="Helical" evidence="1">
    <location>
        <begin position="189"/>
        <end position="213"/>
    </location>
</feature>
<name>A0A4Q7LT13_9MICO</name>
<dbReference type="InterPro" id="IPR049713">
    <property type="entry name" value="Pr6Pr-like"/>
</dbReference>
<evidence type="ECO:0000313" key="2">
    <source>
        <dbReference type="EMBL" id="RZS57621.1"/>
    </source>
</evidence>
<evidence type="ECO:0000313" key="3">
    <source>
        <dbReference type="Proteomes" id="UP000293519"/>
    </source>
</evidence>
<feature type="transmembrane region" description="Helical" evidence="1">
    <location>
        <begin position="118"/>
        <end position="138"/>
    </location>
</feature>
<organism evidence="2 3">
    <name type="scientific">Microcella putealis</name>
    <dbReference type="NCBI Taxonomy" id="337005"/>
    <lineage>
        <taxon>Bacteria</taxon>
        <taxon>Bacillati</taxon>
        <taxon>Actinomycetota</taxon>
        <taxon>Actinomycetes</taxon>
        <taxon>Micrococcales</taxon>
        <taxon>Microbacteriaceae</taxon>
        <taxon>Microcella</taxon>
    </lineage>
</organism>
<gene>
    <name evidence="2" type="ORF">EV141_1335</name>
</gene>
<evidence type="ECO:0000256" key="1">
    <source>
        <dbReference type="SAM" id="Phobius"/>
    </source>
</evidence>